<keyword evidence="2" id="KW-1185">Reference proteome</keyword>
<protein>
    <recommendedName>
        <fullName evidence="3">CdiI immunity protein domain-containing protein</fullName>
    </recommendedName>
</protein>
<dbReference type="OrthoDB" id="1275091at2"/>
<evidence type="ECO:0000313" key="1">
    <source>
        <dbReference type="EMBL" id="SNR16220.1"/>
    </source>
</evidence>
<dbReference type="EMBL" id="LT899436">
    <property type="protein sequence ID" value="SNR16220.1"/>
    <property type="molecule type" value="Genomic_DNA"/>
</dbReference>
<accession>A0A238UCV7</accession>
<dbReference type="AlphaFoldDB" id="A0A238UCV7"/>
<dbReference type="RefSeq" id="WP_095072600.1">
    <property type="nucleotide sequence ID" value="NZ_LT899436.1"/>
</dbReference>
<dbReference type="KEGG" id="tje:TJEJU_2536"/>
<organism evidence="1 2">
    <name type="scientific">Tenacibaculum jejuense</name>
    <dbReference type="NCBI Taxonomy" id="584609"/>
    <lineage>
        <taxon>Bacteria</taxon>
        <taxon>Pseudomonadati</taxon>
        <taxon>Bacteroidota</taxon>
        <taxon>Flavobacteriia</taxon>
        <taxon>Flavobacteriales</taxon>
        <taxon>Flavobacteriaceae</taxon>
        <taxon>Tenacibaculum</taxon>
    </lineage>
</organism>
<reference evidence="1 2" key="1">
    <citation type="submission" date="2017-07" db="EMBL/GenBank/DDBJ databases">
        <authorList>
            <person name="Sun Z.S."/>
            <person name="Albrecht U."/>
            <person name="Echele G."/>
            <person name="Lee C.C."/>
        </authorList>
    </citation>
    <scope>NUCLEOTIDE SEQUENCE [LARGE SCALE GENOMIC DNA]</scope>
    <source>
        <strain evidence="2">type strain: KCTC 22618</strain>
    </source>
</reference>
<evidence type="ECO:0000313" key="2">
    <source>
        <dbReference type="Proteomes" id="UP000215214"/>
    </source>
</evidence>
<evidence type="ECO:0008006" key="3">
    <source>
        <dbReference type="Google" id="ProtNLM"/>
    </source>
</evidence>
<sequence length="95" mass="11045">MNDLQSTHPLLFDFFAGYFPDADLDGLTDIQVTEQFITINSNELVQQTFESLTRIDDNAQVLENIVIEANRYFENTNEIQKWVLSLIEVFKKKLS</sequence>
<name>A0A238UCV7_9FLAO</name>
<proteinExistence type="predicted"/>
<gene>
    <name evidence="1" type="ORF">TJEJU_2536</name>
</gene>
<dbReference type="Proteomes" id="UP000215214">
    <property type="component" value="Chromosome TJEJU"/>
</dbReference>